<proteinExistence type="predicted"/>
<feature type="transmembrane region" description="Helical" evidence="10">
    <location>
        <begin position="316"/>
        <end position="336"/>
    </location>
</feature>
<evidence type="ECO:0000256" key="1">
    <source>
        <dbReference type="ARBA" id="ARBA00004141"/>
    </source>
</evidence>
<feature type="transmembrane region" description="Helical" evidence="10">
    <location>
        <begin position="80"/>
        <end position="98"/>
    </location>
</feature>
<dbReference type="EMBL" id="FQVU01000009">
    <property type="protein sequence ID" value="SHH65226.1"/>
    <property type="molecule type" value="Genomic_DNA"/>
</dbReference>
<keyword evidence="4" id="KW-0133">Cell shape</keyword>
<feature type="transmembrane region" description="Helical" evidence="10">
    <location>
        <begin position="348"/>
        <end position="369"/>
    </location>
</feature>
<evidence type="ECO:0000256" key="10">
    <source>
        <dbReference type="SAM" id="Phobius"/>
    </source>
</evidence>
<evidence type="ECO:0000256" key="7">
    <source>
        <dbReference type="ARBA" id="ARBA00044770"/>
    </source>
</evidence>
<keyword evidence="3 10" id="KW-0812">Transmembrane</keyword>
<dbReference type="GO" id="GO:0051301">
    <property type="term" value="P:cell division"/>
    <property type="evidence" value="ECO:0007669"/>
    <property type="project" value="InterPro"/>
</dbReference>
<feature type="transmembrane region" description="Helical" evidence="10">
    <location>
        <begin position="105"/>
        <end position="126"/>
    </location>
</feature>
<feature type="transmembrane region" description="Helical" evidence="10">
    <location>
        <begin position="381"/>
        <end position="402"/>
    </location>
</feature>
<evidence type="ECO:0000256" key="8">
    <source>
        <dbReference type="ARBA" id="ARBA00049902"/>
    </source>
</evidence>
<comment type="pathway">
    <text evidence="2">Cell wall biogenesis; peptidoglycan biosynthesis.</text>
</comment>
<evidence type="ECO:0000313" key="12">
    <source>
        <dbReference type="Proteomes" id="UP000186132"/>
    </source>
</evidence>
<feature type="region of interest" description="Disordered" evidence="9">
    <location>
        <begin position="1"/>
        <end position="32"/>
    </location>
</feature>
<dbReference type="GO" id="GO:0008360">
    <property type="term" value="P:regulation of cell shape"/>
    <property type="evidence" value="ECO:0007669"/>
    <property type="project" value="UniProtKB-KW"/>
</dbReference>
<dbReference type="GO" id="GO:0015648">
    <property type="term" value="F:lipid-linked peptidoglycan transporter activity"/>
    <property type="evidence" value="ECO:0007669"/>
    <property type="project" value="TreeGrafter"/>
</dbReference>
<name>A0A1M5UQP3_9ACTN</name>
<dbReference type="Pfam" id="PF01098">
    <property type="entry name" value="FTSW_RODA_SPOVE"/>
    <property type="match status" value="1"/>
</dbReference>
<keyword evidence="6 10" id="KW-0472">Membrane</keyword>
<accession>A0A1M5UQP3</accession>
<dbReference type="PANTHER" id="PTHR30474">
    <property type="entry name" value="CELL CYCLE PROTEIN"/>
    <property type="match status" value="1"/>
</dbReference>
<comment type="catalytic activity">
    <reaction evidence="8">
        <text>[GlcNAc-(1-&gt;4)-Mur2Ac(oyl-L-Ala-gamma-D-Glu-L-Lys-D-Ala-D-Ala)](n)-di-trans,octa-cis-undecaprenyl diphosphate + beta-D-GlcNAc-(1-&gt;4)-Mur2Ac(oyl-L-Ala-gamma-D-Glu-L-Lys-D-Ala-D-Ala)-di-trans,octa-cis-undecaprenyl diphosphate = [GlcNAc-(1-&gt;4)-Mur2Ac(oyl-L-Ala-gamma-D-Glu-L-Lys-D-Ala-D-Ala)](n+1)-di-trans,octa-cis-undecaprenyl diphosphate + di-trans,octa-cis-undecaprenyl diphosphate + H(+)</text>
        <dbReference type="Rhea" id="RHEA:23708"/>
        <dbReference type="Rhea" id="RHEA-COMP:9602"/>
        <dbReference type="Rhea" id="RHEA-COMP:9603"/>
        <dbReference type="ChEBI" id="CHEBI:15378"/>
        <dbReference type="ChEBI" id="CHEBI:58405"/>
        <dbReference type="ChEBI" id="CHEBI:60033"/>
        <dbReference type="ChEBI" id="CHEBI:78435"/>
        <dbReference type="EC" id="2.4.99.28"/>
    </reaction>
</comment>
<evidence type="ECO:0000256" key="2">
    <source>
        <dbReference type="ARBA" id="ARBA00004752"/>
    </source>
</evidence>
<evidence type="ECO:0000256" key="4">
    <source>
        <dbReference type="ARBA" id="ARBA00022960"/>
    </source>
</evidence>
<gene>
    <name evidence="11" type="ORF">SAMN05443575_4278</name>
</gene>
<dbReference type="Proteomes" id="UP000186132">
    <property type="component" value="Unassembled WGS sequence"/>
</dbReference>
<dbReference type="GO" id="GO:0032153">
    <property type="term" value="C:cell division site"/>
    <property type="evidence" value="ECO:0007669"/>
    <property type="project" value="TreeGrafter"/>
</dbReference>
<dbReference type="OrthoDB" id="9812661at2"/>
<dbReference type="GO" id="GO:0005886">
    <property type="term" value="C:plasma membrane"/>
    <property type="evidence" value="ECO:0007669"/>
    <property type="project" value="TreeGrafter"/>
</dbReference>
<feature type="transmembrane region" description="Helical" evidence="10">
    <location>
        <begin position="229"/>
        <end position="248"/>
    </location>
</feature>
<comment type="subcellular location">
    <subcellularLocation>
        <location evidence="1">Membrane</location>
        <topology evidence="1">Multi-pass membrane protein</topology>
    </subcellularLocation>
</comment>
<protein>
    <recommendedName>
        <fullName evidence="7">peptidoglycan glycosyltransferase</fullName>
        <ecNumber evidence="7">2.4.99.28</ecNumber>
    </recommendedName>
</protein>
<evidence type="ECO:0000256" key="6">
    <source>
        <dbReference type="ARBA" id="ARBA00023136"/>
    </source>
</evidence>
<evidence type="ECO:0000256" key="3">
    <source>
        <dbReference type="ARBA" id="ARBA00022692"/>
    </source>
</evidence>
<sequence length="409" mass="43354">MTDLLHRDPVASDAPRPPRARDPRAPFELTRPVLPPPRATRGYDLPLAGIALALSLVGAVLVWAATREQQVSAHADPQAFLYRHLVNIVIAAGLMLFASRLDSRLLRLFGPVVYVGGILGLLLVFVAGSTINGAHAWIVLPGGFELQPSEFCKLGLIVGMAVMFTHRTDDWDGSELEPTTRDVLRAIGLLAVPFALIMLQPDLGSAMVLACAAFGVLVTANVPARWTIGLLTLGIVTAVVAVKIGVLADYQLARFTIFTNPDADVQGVGYNYHQAWIAIANGGLFGTGLFDGPQTNGGFVPEQQTDFVFSVAGEELGLVGGAAIIVLVALLCWRGLRIARHADAGGRLVAAGVVCWIAFQSFQNIGMNLGLTPITGVPLPFVSYGGSSMFAQGLALGLLQAVHRRSRLG</sequence>
<dbReference type="STRING" id="1206085.SAMN05443575_4278"/>
<dbReference type="EC" id="2.4.99.28" evidence="7"/>
<feature type="transmembrane region" description="Helical" evidence="10">
    <location>
        <begin position="205"/>
        <end position="222"/>
    </location>
</feature>
<dbReference type="GO" id="GO:0008955">
    <property type="term" value="F:peptidoglycan glycosyltransferase activity"/>
    <property type="evidence" value="ECO:0007669"/>
    <property type="project" value="UniProtKB-EC"/>
</dbReference>
<feature type="compositionally biased region" description="Basic and acidic residues" evidence="9">
    <location>
        <begin position="1"/>
        <end position="10"/>
    </location>
</feature>
<organism evidence="11 12">
    <name type="scientific">Jatrophihabitans endophyticus</name>
    <dbReference type="NCBI Taxonomy" id="1206085"/>
    <lineage>
        <taxon>Bacteria</taxon>
        <taxon>Bacillati</taxon>
        <taxon>Actinomycetota</taxon>
        <taxon>Actinomycetes</taxon>
        <taxon>Jatrophihabitantales</taxon>
        <taxon>Jatrophihabitantaceae</taxon>
        <taxon>Jatrophihabitans</taxon>
    </lineage>
</organism>
<feature type="transmembrane region" description="Helical" evidence="10">
    <location>
        <begin position="45"/>
        <end position="65"/>
    </location>
</feature>
<evidence type="ECO:0000313" key="11">
    <source>
        <dbReference type="EMBL" id="SHH65226.1"/>
    </source>
</evidence>
<evidence type="ECO:0000256" key="9">
    <source>
        <dbReference type="SAM" id="MobiDB-lite"/>
    </source>
</evidence>
<dbReference type="PROSITE" id="PS00428">
    <property type="entry name" value="FTSW_RODA_SPOVE"/>
    <property type="match status" value="1"/>
</dbReference>
<dbReference type="InterPro" id="IPR018365">
    <property type="entry name" value="Cell_cycle_FtsW-rel_CS"/>
</dbReference>
<keyword evidence="12" id="KW-1185">Reference proteome</keyword>
<keyword evidence="5 10" id="KW-1133">Transmembrane helix</keyword>
<dbReference type="AlphaFoldDB" id="A0A1M5UQP3"/>
<dbReference type="RefSeq" id="WP_073392515.1">
    <property type="nucleotide sequence ID" value="NZ_FQVU01000009.1"/>
</dbReference>
<reference evidence="11 12" key="1">
    <citation type="submission" date="2016-11" db="EMBL/GenBank/DDBJ databases">
        <authorList>
            <person name="Jaros S."/>
            <person name="Januszkiewicz K."/>
            <person name="Wedrychowicz H."/>
        </authorList>
    </citation>
    <scope>NUCLEOTIDE SEQUENCE [LARGE SCALE GENOMIC DNA]</scope>
    <source>
        <strain evidence="11 12">DSM 45627</strain>
    </source>
</reference>
<dbReference type="InterPro" id="IPR001182">
    <property type="entry name" value="FtsW/RodA"/>
</dbReference>
<evidence type="ECO:0000256" key="5">
    <source>
        <dbReference type="ARBA" id="ARBA00022989"/>
    </source>
</evidence>
<dbReference type="PANTHER" id="PTHR30474:SF14">
    <property type="entry name" value="CELL CYCLE PROTEIN"/>
    <property type="match status" value="1"/>
</dbReference>